<name>A0ABY9QYI4_9BACT</name>
<proteinExistence type="predicted"/>
<dbReference type="RefSeq" id="WP_309540091.1">
    <property type="nucleotide sequence ID" value="NZ_CP133659.1"/>
</dbReference>
<keyword evidence="2" id="KW-1185">Reference proteome</keyword>
<evidence type="ECO:0000313" key="2">
    <source>
        <dbReference type="Proteomes" id="UP001180616"/>
    </source>
</evidence>
<reference evidence="1" key="1">
    <citation type="submission" date="2023-09" db="EMBL/GenBank/DDBJ databases">
        <authorList>
            <consortium name="CW5 consortium"/>
            <person name="Lu C.-W."/>
        </authorList>
    </citation>
    <scope>NUCLEOTIDE SEQUENCE</scope>
    <source>
        <strain evidence="1">KPS</strain>
    </source>
</reference>
<dbReference type="Proteomes" id="UP001180616">
    <property type="component" value="Chromosome"/>
</dbReference>
<sequence length="74" mass="8090">MARFRGRQALARAARIRTDRAPRRSFADTFGYRDILLLDPATGAVAYSVRKLPDFGTSLASGPYKGTGLAAVFR</sequence>
<protein>
    <submittedName>
        <fullName evidence="1">Uncharacterized protein</fullName>
    </submittedName>
</protein>
<gene>
    <name evidence="1" type="ORF">KPS_001940</name>
</gene>
<organism evidence="1 2">
    <name type="scientific">Nitratidesulfovibrio liaohensis</name>
    <dbReference type="NCBI Taxonomy" id="2604158"/>
    <lineage>
        <taxon>Bacteria</taxon>
        <taxon>Pseudomonadati</taxon>
        <taxon>Thermodesulfobacteriota</taxon>
        <taxon>Desulfovibrionia</taxon>
        <taxon>Desulfovibrionales</taxon>
        <taxon>Desulfovibrionaceae</taxon>
        <taxon>Nitratidesulfovibrio</taxon>
    </lineage>
</organism>
<dbReference type="EMBL" id="CP133659">
    <property type="protein sequence ID" value="WMW63967.1"/>
    <property type="molecule type" value="Genomic_DNA"/>
</dbReference>
<evidence type="ECO:0000313" key="1">
    <source>
        <dbReference type="EMBL" id="WMW63967.1"/>
    </source>
</evidence>
<accession>A0ABY9QYI4</accession>